<dbReference type="PANTHER" id="PTHR42941:SF1">
    <property type="entry name" value="SLL1037 PROTEIN"/>
    <property type="match status" value="1"/>
</dbReference>
<evidence type="ECO:0000256" key="1">
    <source>
        <dbReference type="SAM" id="SignalP"/>
    </source>
</evidence>
<dbReference type="CDD" id="cd13568">
    <property type="entry name" value="PBP2_TAXI_TRAP_like_3"/>
    <property type="match status" value="1"/>
</dbReference>
<feature type="signal peptide" evidence="1">
    <location>
        <begin position="1"/>
        <end position="22"/>
    </location>
</feature>
<dbReference type="InterPro" id="IPR011852">
    <property type="entry name" value="TRAP_TAXI"/>
</dbReference>
<name>A0ABM7P265_9BACT</name>
<organism evidence="2 3">
    <name type="scientific">Pseudodesulfovibrio sediminis</name>
    <dbReference type="NCBI Taxonomy" id="2810563"/>
    <lineage>
        <taxon>Bacteria</taxon>
        <taxon>Pseudomonadati</taxon>
        <taxon>Thermodesulfobacteriota</taxon>
        <taxon>Desulfovibrionia</taxon>
        <taxon>Desulfovibrionales</taxon>
        <taxon>Desulfovibrionaceae</taxon>
    </lineage>
</organism>
<reference evidence="2" key="1">
    <citation type="journal article" date="2022" name="Arch. Microbiol.">
        <title>Pseudodesulfovibrio sediminis sp. nov., a mesophilic and neutrophilic sulfate-reducing bacterium isolated from sediment of a brackish lake.</title>
        <authorList>
            <person name="Takahashi A."/>
            <person name="Kojima H."/>
            <person name="Watanabe M."/>
            <person name="Fukui M."/>
        </authorList>
    </citation>
    <scope>NUCLEOTIDE SEQUENCE</scope>
    <source>
        <strain evidence="2">SF6</strain>
    </source>
</reference>
<sequence>MKTVLKMIVAAAILALLLSLHACGEAPQEKMDKQKAPVTPHKSTFVTIGTGGITGVYYPTGGAIAKIVNKKKDVYRIRATVESTGGSVFNINAVVAGDLEFGIAQSDRQYQAMEGIAEWEGKGPQDKLRSVFSIHPECVTLVAGADTGIVGIKDLKGKRVNIGNPGSGQLQNSIDALGAAGLTLNDLQESVKIKAAQAPGLLQDGRIDAFFYTVGHPSGAIKEACAGSRKVTIVPIVGIDSLFTKYPYYAPAIIPMGHYPNAVNAGADVLTFGVKATLVTSADVPDEVVYAITKEVFENFEEFKGLHPAYATLTREGMLQGLSAPIHPGAMRYYKEAGLK</sequence>
<dbReference type="SUPFAM" id="SSF53850">
    <property type="entry name" value="Periplasmic binding protein-like II"/>
    <property type="match status" value="1"/>
</dbReference>
<dbReference type="Pfam" id="PF16868">
    <property type="entry name" value="NMT1_3"/>
    <property type="match status" value="1"/>
</dbReference>
<proteinExistence type="predicted"/>
<evidence type="ECO:0000313" key="2">
    <source>
        <dbReference type="EMBL" id="BCS86876.1"/>
    </source>
</evidence>
<keyword evidence="3" id="KW-1185">Reference proteome</keyword>
<accession>A0ABM7P265</accession>
<dbReference type="RefSeq" id="WP_229592544.1">
    <property type="nucleotide sequence ID" value="NZ_AP024485.1"/>
</dbReference>
<gene>
    <name evidence="2" type="ORF">PSDVSF_01180</name>
</gene>
<dbReference type="Proteomes" id="UP001053296">
    <property type="component" value="Chromosome"/>
</dbReference>
<dbReference type="NCBIfam" id="TIGR02122">
    <property type="entry name" value="TRAP_TAXI"/>
    <property type="match status" value="1"/>
</dbReference>
<dbReference type="PANTHER" id="PTHR42941">
    <property type="entry name" value="SLL1037 PROTEIN"/>
    <property type="match status" value="1"/>
</dbReference>
<dbReference type="EMBL" id="AP024485">
    <property type="protein sequence ID" value="BCS86876.1"/>
    <property type="molecule type" value="Genomic_DNA"/>
</dbReference>
<evidence type="ECO:0000313" key="3">
    <source>
        <dbReference type="Proteomes" id="UP001053296"/>
    </source>
</evidence>
<dbReference type="Gene3D" id="3.40.190.10">
    <property type="entry name" value="Periplasmic binding protein-like II"/>
    <property type="match status" value="2"/>
</dbReference>
<feature type="chain" id="PRO_5046532264" evidence="1">
    <location>
        <begin position="23"/>
        <end position="340"/>
    </location>
</feature>
<keyword evidence="1" id="KW-0732">Signal</keyword>
<protein>
    <submittedName>
        <fullName evidence="2">C4-dicarboxylate ABC transporter substrate-binding protein</fullName>
    </submittedName>
</protein>